<protein>
    <recommendedName>
        <fullName evidence="8">Pentatricopeptide repeat-containing protein</fullName>
    </recommendedName>
</protein>
<dbReference type="InterPro" id="IPR011990">
    <property type="entry name" value="TPR-like_helical_dom_sf"/>
</dbReference>
<dbReference type="FunFam" id="1.25.40.10:FF:000333">
    <property type="entry name" value="Pentatricopeptide repeat-containing protein"/>
    <property type="match status" value="1"/>
</dbReference>
<dbReference type="Proteomes" id="UP000823388">
    <property type="component" value="Chromosome 8K"/>
</dbReference>
<dbReference type="InterPro" id="IPR002885">
    <property type="entry name" value="PPR_rpt"/>
</dbReference>
<name>A0A8T0PF05_PANVG</name>
<evidence type="ECO:0000313" key="6">
    <source>
        <dbReference type="EMBL" id="KAG2559655.1"/>
    </source>
</evidence>
<dbReference type="NCBIfam" id="TIGR00756">
    <property type="entry name" value="PPR"/>
    <property type="match status" value="1"/>
</dbReference>
<dbReference type="AlphaFoldDB" id="A0A8T0PF05"/>
<evidence type="ECO:0000256" key="3">
    <source>
        <dbReference type="ARBA" id="ARBA00022946"/>
    </source>
</evidence>
<feature type="compositionally biased region" description="Low complexity" evidence="5">
    <location>
        <begin position="20"/>
        <end position="36"/>
    </location>
</feature>
<reference evidence="6" key="1">
    <citation type="submission" date="2020-05" db="EMBL/GenBank/DDBJ databases">
        <title>WGS assembly of Panicum virgatum.</title>
        <authorList>
            <person name="Lovell J.T."/>
            <person name="Jenkins J."/>
            <person name="Shu S."/>
            <person name="Juenger T.E."/>
            <person name="Schmutz J."/>
        </authorList>
    </citation>
    <scope>NUCLEOTIDE SEQUENCE</scope>
    <source>
        <strain evidence="6">AP13</strain>
    </source>
</reference>
<comment type="caution">
    <text evidence="6">The sequence shown here is derived from an EMBL/GenBank/DDBJ whole genome shotgun (WGS) entry which is preliminary data.</text>
</comment>
<dbReference type="Pfam" id="PF13041">
    <property type="entry name" value="PPR_2"/>
    <property type="match status" value="1"/>
</dbReference>
<dbReference type="Gene3D" id="1.25.40.10">
    <property type="entry name" value="Tetratricopeptide repeat domain"/>
    <property type="match status" value="2"/>
</dbReference>
<keyword evidence="7" id="KW-1185">Reference proteome</keyword>
<dbReference type="PANTHER" id="PTHR47926:SF344">
    <property type="entry name" value="OS07G0636900 PROTEIN"/>
    <property type="match status" value="1"/>
</dbReference>
<dbReference type="PROSITE" id="PS51375">
    <property type="entry name" value="PPR"/>
    <property type="match status" value="1"/>
</dbReference>
<dbReference type="Pfam" id="PF01535">
    <property type="entry name" value="PPR"/>
    <property type="match status" value="1"/>
</dbReference>
<evidence type="ECO:0000256" key="4">
    <source>
        <dbReference type="PROSITE-ProRule" id="PRU00708"/>
    </source>
</evidence>
<evidence type="ECO:0000256" key="2">
    <source>
        <dbReference type="ARBA" id="ARBA00022737"/>
    </source>
</evidence>
<keyword evidence="3" id="KW-0809">Transit peptide</keyword>
<dbReference type="PANTHER" id="PTHR47926">
    <property type="entry name" value="PENTATRICOPEPTIDE REPEAT-CONTAINING PROTEIN"/>
    <property type="match status" value="1"/>
</dbReference>
<accession>A0A8T0PF05</accession>
<feature type="compositionally biased region" description="Low complexity" evidence="5">
    <location>
        <begin position="49"/>
        <end position="99"/>
    </location>
</feature>
<comment type="similarity">
    <text evidence="1">Belongs to the PPR family. PCMP-H subfamily.</text>
</comment>
<dbReference type="GO" id="GO:0003723">
    <property type="term" value="F:RNA binding"/>
    <property type="evidence" value="ECO:0007669"/>
    <property type="project" value="InterPro"/>
</dbReference>
<dbReference type="EMBL" id="CM029051">
    <property type="protein sequence ID" value="KAG2559655.1"/>
    <property type="molecule type" value="Genomic_DNA"/>
</dbReference>
<feature type="region of interest" description="Disordered" evidence="5">
    <location>
        <begin position="1"/>
        <end position="103"/>
    </location>
</feature>
<feature type="compositionally biased region" description="Pro residues" evidence="5">
    <location>
        <begin position="1"/>
        <end position="11"/>
    </location>
</feature>
<gene>
    <name evidence="6" type="ORF">PVAP13_8KG022501</name>
</gene>
<dbReference type="InterPro" id="IPR046960">
    <property type="entry name" value="PPR_At4g14850-like_plant"/>
</dbReference>
<evidence type="ECO:0000256" key="1">
    <source>
        <dbReference type="ARBA" id="ARBA00006643"/>
    </source>
</evidence>
<evidence type="ECO:0008006" key="8">
    <source>
        <dbReference type="Google" id="ProtNLM"/>
    </source>
</evidence>
<organism evidence="6 7">
    <name type="scientific">Panicum virgatum</name>
    <name type="common">Blackwell switchgrass</name>
    <dbReference type="NCBI Taxonomy" id="38727"/>
    <lineage>
        <taxon>Eukaryota</taxon>
        <taxon>Viridiplantae</taxon>
        <taxon>Streptophyta</taxon>
        <taxon>Embryophyta</taxon>
        <taxon>Tracheophyta</taxon>
        <taxon>Spermatophyta</taxon>
        <taxon>Magnoliopsida</taxon>
        <taxon>Liliopsida</taxon>
        <taxon>Poales</taxon>
        <taxon>Poaceae</taxon>
        <taxon>PACMAD clade</taxon>
        <taxon>Panicoideae</taxon>
        <taxon>Panicodae</taxon>
        <taxon>Paniceae</taxon>
        <taxon>Panicinae</taxon>
        <taxon>Panicum</taxon>
        <taxon>Panicum sect. Hiantes</taxon>
    </lineage>
</organism>
<keyword evidence="2" id="KW-0677">Repeat</keyword>
<dbReference type="GO" id="GO:0009451">
    <property type="term" value="P:RNA modification"/>
    <property type="evidence" value="ECO:0007669"/>
    <property type="project" value="InterPro"/>
</dbReference>
<proteinExistence type="inferred from homology"/>
<evidence type="ECO:0000313" key="7">
    <source>
        <dbReference type="Proteomes" id="UP000823388"/>
    </source>
</evidence>
<evidence type="ECO:0000256" key="5">
    <source>
        <dbReference type="SAM" id="MobiDB-lite"/>
    </source>
</evidence>
<feature type="repeat" description="PPR" evidence="4">
    <location>
        <begin position="263"/>
        <end position="297"/>
    </location>
</feature>
<sequence length="350" mass="37745">MDLRPISPPASPCNRRRLPTRMLRPPSSVSFAASPAGVPPLPLPATNFTLSSPSSASSSTPPSSPLSFLTSRLPPVRPCPSSSPRLPTSSRHPSSVLQSPPSPPLPSRSLLLFNHVSSLSLPTPLPAFPALLRSCARAFMLSSGSRAAAVFAAKGAELHCRALKLGYIEDRYVQNAFVSMYGKFRLLGDARKVFDEMPVKNAVSWNALAGAHGVTGDLQGAARVSLATPTRNISWWNTEIMKNVRLGDIAQAARIFREMPERDAVSWNSMIGGYAKLRMYDRALDVFREMQENGVEPTELTVVSVLGACAEMGELELGRQIHNFLESKGIAADGYVGNALIDMYAKCGDL</sequence>